<evidence type="ECO:0000313" key="8">
    <source>
        <dbReference type="EMBL" id="KAJ5504587.1"/>
    </source>
</evidence>
<dbReference type="GO" id="GO:0000981">
    <property type="term" value="F:DNA-binding transcription factor activity, RNA polymerase II-specific"/>
    <property type="evidence" value="ECO:0007669"/>
    <property type="project" value="InterPro"/>
</dbReference>
<dbReference type="InterPro" id="IPR001138">
    <property type="entry name" value="Zn2Cys6_DnaBD"/>
</dbReference>
<reference evidence="8" key="1">
    <citation type="submission" date="2022-12" db="EMBL/GenBank/DDBJ databases">
        <authorList>
            <person name="Petersen C."/>
        </authorList>
    </citation>
    <scope>NUCLEOTIDE SEQUENCE</scope>
    <source>
        <strain evidence="8">IBT 29495</strain>
    </source>
</reference>
<dbReference type="GO" id="GO:0008270">
    <property type="term" value="F:zinc ion binding"/>
    <property type="evidence" value="ECO:0007669"/>
    <property type="project" value="InterPro"/>
</dbReference>
<dbReference type="AlphaFoldDB" id="A0A9W9XWC1"/>
<dbReference type="PROSITE" id="PS00463">
    <property type="entry name" value="ZN2_CY6_FUNGAL_1"/>
    <property type="match status" value="1"/>
</dbReference>
<dbReference type="Pfam" id="PF04082">
    <property type="entry name" value="Fungal_trans"/>
    <property type="match status" value="1"/>
</dbReference>
<dbReference type="SMART" id="SM00906">
    <property type="entry name" value="Fungal_trans"/>
    <property type="match status" value="1"/>
</dbReference>
<keyword evidence="4" id="KW-0804">Transcription</keyword>
<comment type="caution">
    <text evidence="8">The sequence shown here is derived from an EMBL/GenBank/DDBJ whole genome shotgun (WGS) entry which is preliminary data.</text>
</comment>
<dbReference type="GO" id="GO:0006351">
    <property type="term" value="P:DNA-templated transcription"/>
    <property type="evidence" value="ECO:0007669"/>
    <property type="project" value="InterPro"/>
</dbReference>
<dbReference type="CDD" id="cd00067">
    <property type="entry name" value="GAL4"/>
    <property type="match status" value="1"/>
</dbReference>
<dbReference type="CDD" id="cd12148">
    <property type="entry name" value="fungal_TF_MHR"/>
    <property type="match status" value="1"/>
</dbReference>
<dbReference type="PANTHER" id="PTHR43374:SF5">
    <property type="entry name" value="ZN(II)2CYS6 TRANSCRIPTION FACTOR (EUROFUNG)"/>
    <property type="match status" value="1"/>
</dbReference>
<dbReference type="Pfam" id="PF02567">
    <property type="entry name" value="PhzC-PhzF"/>
    <property type="match status" value="1"/>
</dbReference>
<feature type="compositionally biased region" description="Polar residues" evidence="6">
    <location>
        <begin position="170"/>
        <end position="193"/>
    </location>
</feature>
<dbReference type="EMBL" id="JAPWDS010000003">
    <property type="protein sequence ID" value="KAJ5504587.1"/>
    <property type="molecule type" value="Genomic_DNA"/>
</dbReference>
<feature type="domain" description="Zn(2)-C6 fungal-type" evidence="7">
    <location>
        <begin position="36"/>
        <end position="65"/>
    </location>
</feature>
<name>A0A9W9XWC1_9EURO</name>
<evidence type="ECO:0000256" key="6">
    <source>
        <dbReference type="SAM" id="MobiDB-lite"/>
    </source>
</evidence>
<sequence>MDTSKSQGSEQTIYPYDTNHISELLKRKRRTRGIKSCFPCRHRKVRCDGNMPCSSCLQRNHPELCCLPPNSGHEPPASDGKGSSMNRHRDDEMQGTSTHRYDPALFSSRPLFPTSDNVHNSISSEDQTVYLNENNKYPPGIDLILSRLDKMEKQISSLKAELRQTRSNDRSGTIAQSHSASPTELPSTMKGSTLVKSPGKHFVEDATGATIFLGSHSDPPVALGCRQAGSDPMFNDAMLSDQLVPRTYPFTNLWKQEPGAGEICETLPDESDIIRYWQVYQTNVHPFYPALVTYEKFNISLFEFMNKRTGMLLENDTMRLDDVDSSWLALLFAVLACGVQFSNDPIKERDLRCKVFICSSFQCLRASNFFNNTNMNQIQAKALIGNCLRNNLDTNSAWILMGSTIRLAQSIGLHEEAASDAQSSTLEQFQRKRLWWMLLWQDTFLSFTYDRPPNINKLSSSSIPHDPDTGPGFSFAECVCAICQVLLERARQDNTETVTEILFFKRRMAAIFEDAAPFLRDKSHCRSLQDHLERLALNIHICYTICRLCRLILESPSNEAHSPAVDVDSIKIECIDCAAQAVESFLDMHRLAATVCRSWAFVHNAVSCALTLQSLVTSSPQRSRAGVLVKRLIVVLEREEQQSVWEDTDTNVRYFGPYSRALKALRETSDGHITSTMPQLRYYIIDVFSSIAYQGNPLAVVDTTSTTLTSTQMKILARQFNLSETTFICPPTNPKATWRLRSFLPNGVEVFGAGHNSLGAWWWIAASGLLGDIAQDTKVGRTYFQQLGNDVLPVDVSQSKLGDLVVSMRQGQPQFLNQHTNHDSLATSLGIDVYDIGLRCLDIVVDRAMVVTTSPARHLLVPVRSINALKSVSFANKEGISKELASTESHNSGIYVFAPAENESEPKTPRFEARFFSPGMSMEDPATGSAAGPLAAYLWANNLLASMEIGVYGIEVVQGVQTGRKCVMHLSIEPNKEDSVTITISGTGVLVANGHIMIPDSEVSFSEALC</sequence>
<dbReference type="InterPro" id="IPR004507">
    <property type="entry name" value="UbiX-like"/>
</dbReference>
<keyword evidence="5" id="KW-0539">Nucleus</keyword>
<feature type="region of interest" description="Disordered" evidence="6">
    <location>
        <begin position="71"/>
        <end position="98"/>
    </location>
</feature>
<proteinExistence type="predicted"/>
<gene>
    <name evidence="8" type="ORF">N7463_007461</name>
</gene>
<dbReference type="Gene3D" id="4.10.240.10">
    <property type="entry name" value="Zn(2)-C6 fungal-type DNA-binding domain"/>
    <property type="match status" value="1"/>
</dbReference>
<dbReference type="SUPFAM" id="SSF54506">
    <property type="entry name" value="Diaminopimelate epimerase-like"/>
    <property type="match status" value="1"/>
</dbReference>
<keyword evidence="1" id="KW-0479">Metal-binding</keyword>
<organism evidence="8 9">
    <name type="scientific">Penicillium fimorum</name>
    <dbReference type="NCBI Taxonomy" id="1882269"/>
    <lineage>
        <taxon>Eukaryota</taxon>
        <taxon>Fungi</taxon>
        <taxon>Dikarya</taxon>
        <taxon>Ascomycota</taxon>
        <taxon>Pezizomycotina</taxon>
        <taxon>Eurotiomycetes</taxon>
        <taxon>Eurotiomycetidae</taxon>
        <taxon>Eurotiales</taxon>
        <taxon>Aspergillaceae</taxon>
        <taxon>Penicillium</taxon>
    </lineage>
</organism>
<evidence type="ECO:0000256" key="5">
    <source>
        <dbReference type="ARBA" id="ARBA00023242"/>
    </source>
</evidence>
<dbReference type="GO" id="GO:0003677">
    <property type="term" value="F:DNA binding"/>
    <property type="evidence" value="ECO:0007669"/>
    <property type="project" value="UniProtKB-KW"/>
</dbReference>
<evidence type="ECO:0000256" key="4">
    <source>
        <dbReference type="ARBA" id="ARBA00023163"/>
    </source>
</evidence>
<dbReference type="SUPFAM" id="SSF57701">
    <property type="entry name" value="Zn2/Cys6 DNA-binding domain"/>
    <property type="match status" value="1"/>
</dbReference>
<dbReference type="PANTHER" id="PTHR43374">
    <property type="entry name" value="FLAVIN PRENYLTRANSFERASE"/>
    <property type="match status" value="1"/>
</dbReference>
<keyword evidence="2" id="KW-0805">Transcription regulation</keyword>
<dbReference type="NCBIfam" id="TIGR00654">
    <property type="entry name" value="PhzF_family"/>
    <property type="match status" value="1"/>
</dbReference>
<dbReference type="OrthoDB" id="1747771at2759"/>
<evidence type="ECO:0000313" key="9">
    <source>
        <dbReference type="Proteomes" id="UP001149954"/>
    </source>
</evidence>
<dbReference type="GO" id="GO:0016831">
    <property type="term" value="F:carboxy-lyase activity"/>
    <property type="evidence" value="ECO:0007669"/>
    <property type="project" value="TreeGrafter"/>
</dbReference>
<keyword evidence="3" id="KW-0238">DNA-binding</keyword>
<dbReference type="InterPro" id="IPR007219">
    <property type="entry name" value="XnlR_reg_dom"/>
</dbReference>
<evidence type="ECO:0000259" key="7">
    <source>
        <dbReference type="PROSITE" id="PS50048"/>
    </source>
</evidence>
<protein>
    <submittedName>
        <fullName evidence="8">Transcription factor</fullName>
    </submittedName>
</protein>
<accession>A0A9W9XWC1</accession>
<evidence type="ECO:0000256" key="3">
    <source>
        <dbReference type="ARBA" id="ARBA00023125"/>
    </source>
</evidence>
<dbReference type="InterPro" id="IPR003719">
    <property type="entry name" value="Phenazine_PhzF-like"/>
</dbReference>
<keyword evidence="9" id="KW-1185">Reference proteome</keyword>
<dbReference type="InterPro" id="IPR036864">
    <property type="entry name" value="Zn2-C6_fun-type_DNA-bd_sf"/>
</dbReference>
<dbReference type="PROSITE" id="PS50048">
    <property type="entry name" value="ZN2_CY6_FUNGAL_2"/>
    <property type="match status" value="1"/>
</dbReference>
<dbReference type="SMART" id="SM00066">
    <property type="entry name" value="GAL4"/>
    <property type="match status" value="1"/>
</dbReference>
<evidence type="ECO:0000256" key="2">
    <source>
        <dbReference type="ARBA" id="ARBA00023015"/>
    </source>
</evidence>
<dbReference type="Pfam" id="PF00172">
    <property type="entry name" value="Zn_clus"/>
    <property type="match status" value="1"/>
</dbReference>
<dbReference type="Proteomes" id="UP001149954">
    <property type="component" value="Unassembled WGS sequence"/>
</dbReference>
<dbReference type="Gene3D" id="3.10.310.10">
    <property type="entry name" value="Diaminopimelate Epimerase, Chain A, domain 1"/>
    <property type="match status" value="2"/>
</dbReference>
<feature type="region of interest" description="Disordered" evidence="6">
    <location>
        <begin position="163"/>
        <end position="193"/>
    </location>
</feature>
<evidence type="ECO:0000256" key="1">
    <source>
        <dbReference type="ARBA" id="ARBA00022723"/>
    </source>
</evidence>
<reference evidence="8" key="2">
    <citation type="journal article" date="2023" name="IMA Fungus">
        <title>Comparative genomic study of the Penicillium genus elucidates a diverse pangenome and 15 lateral gene transfer events.</title>
        <authorList>
            <person name="Petersen C."/>
            <person name="Sorensen T."/>
            <person name="Nielsen M.R."/>
            <person name="Sondergaard T.E."/>
            <person name="Sorensen J.L."/>
            <person name="Fitzpatrick D.A."/>
            <person name="Frisvad J.C."/>
            <person name="Nielsen K.L."/>
        </authorList>
    </citation>
    <scope>NUCLEOTIDE SEQUENCE</scope>
    <source>
        <strain evidence="8">IBT 29495</strain>
    </source>
</reference>